<dbReference type="GO" id="GO:0008270">
    <property type="term" value="F:zinc ion binding"/>
    <property type="evidence" value="ECO:0007669"/>
    <property type="project" value="UniProtKB-KW"/>
</dbReference>
<dbReference type="EMBL" id="KF317480">
    <property type="protein sequence ID" value="AHA51412.1"/>
    <property type="molecule type" value="mRNA"/>
</dbReference>
<dbReference type="PANTHER" id="PTHR10071">
    <property type="entry name" value="TRANSCRIPTION FACTOR GATA FAMILY MEMBER"/>
    <property type="match status" value="1"/>
</dbReference>
<dbReference type="CDD" id="cd00202">
    <property type="entry name" value="ZnF_GATA"/>
    <property type="match status" value="1"/>
</dbReference>
<dbReference type="GO" id="GO:0045165">
    <property type="term" value="P:cell fate commitment"/>
    <property type="evidence" value="ECO:0007669"/>
    <property type="project" value="TreeGrafter"/>
</dbReference>
<dbReference type="SMART" id="SM00401">
    <property type="entry name" value="ZnF_GATA"/>
    <property type="match status" value="1"/>
</dbReference>
<dbReference type="InterPro" id="IPR039355">
    <property type="entry name" value="Transcription_factor_GATA"/>
</dbReference>
<dbReference type="GO" id="GO:0000122">
    <property type="term" value="P:negative regulation of transcription by RNA polymerase II"/>
    <property type="evidence" value="ECO:0007669"/>
    <property type="project" value="TreeGrafter"/>
</dbReference>
<comment type="subcellular location">
    <subcellularLocation>
        <location evidence="1">Nucleus</location>
    </subcellularLocation>
</comment>
<keyword evidence="5" id="KW-0539">Nucleus</keyword>
<evidence type="ECO:0000256" key="1">
    <source>
        <dbReference type="ARBA" id="ARBA00004123"/>
    </source>
</evidence>
<evidence type="ECO:0000256" key="4">
    <source>
        <dbReference type="ARBA" id="ARBA00022833"/>
    </source>
</evidence>
<dbReference type="PRINTS" id="PR00619">
    <property type="entry name" value="GATAZNFINGER"/>
</dbReference>
<dbReference type="AlphaFoldDB" id="V9PPU8"/>
<feature type="compositionally biased region" description="Polar residues" evidence="7">
    <location>
        <begin position="1"/>
        <end position="18"/>
    </location>
</feature>
<evidence type="ECO:0000256" key="6">
    <source>
        <dbReference type="PROSITE-ProRule" id="PRU00094"/>
    </source>
</evidence>
<dbReference type="GO" id="GO:0000978">
    <property type="term" value="F:RNA polymerase II cis-regulatory region sequence-specific DNA binding"/>
    <property type="evidence" value="ECO:0007669"/>
    <property type="project" value="TreeGrafter"/>
</dbReference>
<dbReference type="PROSITE" id="PS50114">
    <property type="entry name" value="GATA_ZN_FINGER_2"/>
    <property type="match status" value="1"/>
</dbReference>
<organism evidence="9">
    <name type="scientific">Hormiphora californensis</name>
    <name type="common">Sea gooseberry</name>
    <dbReference type="NCBI Taxonomy" id="1403702"/>
    <lineage>
        <taxon>Eukaryota</taxon>
        <taxon>Metazoa</taxon>
        <taxon>Ctenophora</taxon>
        <taxon>Tentaculata</taxon>
        <taxon>Cydippida</taxon>
        <taxon>Pleurobrachiidae</taxon>
        <taxon>Hormiphora</taxon>
    </lineage>
</organism>
<evidence type="ECO:0000256" key="3">
    <source>
        <dbReference type="ARBA" id="ARBA00022771"/>
    </source>
</evidence>
<proteinExistence type="evidence at transcript level"/>
<dbReference type="InterPro" id="IPR000679">
    <property type="entry name" value="Znf_GATA"/>
</dbReference>
<evidence type="ECO:0000256" key="7">
    <source>
        <dbReference type="SAM" id="MobiDB-lite"/>
    </source>
</evidence>
<protein>
    <submittedName>
        <fullName evidence="9">GATA domain-containing protein</fullName>
    </submittedName>
</protein>
<accession>V9PPU8</accession>
<feature type="compositionally biased region" description="Basic and acidic residues" evidence="7">
    <location>
        <begin position="19"/>
        <end position="31"/>
    </location>
</feature>
<evidence type="ECO:0000259" key="8">
    <source>
        <dbReference type="PROSITE" id="PS50114"/>
    </source>
</evidence>
<dbReference type="PANTHER" id="PTHR10071:SF281">
    <property type="entry name" value="BOX A-BINDING FACTOR-RELATED"/>
    <property type="match status" value="1"/>
</dbReference>
<feature type="domain" description="GATA-type" evidence="8">
    <location>
        <begin position="48"/>
        <end position="96"/>
    </location>
</feature>
<dbReference type="GO" id="GO:0005634">
    <property type="term" value="C:nucleus"/>
    <property type="evidence" value="ECO:0007669"/>
    <property type="project" value="UniProtKB-SubCell"/>
</dbReference>
<dbReference type="Gene3D" id="3.30.50.10">
    <property type="entry name" value="Erythroid Transcription Factor GATA-1, subunit A"/>
    <property type="match status" value="1"/>
</dbReference>
<dbReference type="GO" id="GO:0045944">
    <property type="term" value="P:positive regulation of transcription by RNA polymerase II"/>
    <property type="evidence" value="ECO:0007669"/>
    <property type="project" value="TreeGrafter"/>
</dbReference>
<dbReference type="SUPFAM" id="SSF57716">
    <property type="entry name" value="Glucocorticoid receptor-like (DNA-binding domain)"/>
    <property type="match status" value="1"/>
</dbReference>
<reference evidence="9" key="1">
    <citation type="journal article" date="2013" name="Science">
        <title>The genome of the ctenophore Mnemiopsis leidyi and its implications for cell type evolution.</title>
        <authorList>
            <consortium name="NISC Comparative Sequencing Program"/>
            <person name="Ryan J.F."/>
            <person name="Pang K."/>
            <person name="Schnitzler C.E."/>
            <person name="Nguyen A.D."/>
            <person name="Moreland R.T."/>
            <person name="Simmons D.K."/>
            <person name="Koch B.J."/>
            <person name="Francis W.R."/>
            <person name="Havlak P."/>
            <person name="Smith S.A."/>
            <person name="Putnam N.H."/>
            <person name="Haddock S.H."/>
            <person name="Dunn C.W."/>
            <person name="Wolfsberg T.G."/>
            <person name="Mullikin J.C."/>
            <person name="Martindale M.Q."/>
            <person name="Baxevanis A.D."/>
        </authorList>
    </citation>
    <scope>NUCLEOTIDE SEQUENCE</scope>
    <source>
        <strain evidence="9">6075</strain>
    </source>
</reference>
<keyword evidence="3 6" id="KW-0863">Zinc-finger</keyword>
<keyword evidence="4" id="KW-0862">Zinc</keyword>
<evidence type="ECO:0000256" key="2">
    <source>
        <dbReference type="ARBA" id="ARBA00022723"/>
    </source>
</evidence>
<name>V9PPU8_HORCA</name>
<sequence>QMTGQARRQRQHQPTFQLTKDDFSFKDQHEPAKRRRTAKSHVGGGTAKCSNCNTNSTTLWRRNNVGEVVCNACGLYYKLHNRNRPLGLKKDKIMTRNRRVGGTFDCEGRQGTHPR</sequence>
<keyword evidence="2" id="KW-0479">Metal-binding</keyword>
<feature type="non-terminal residue" evidence="9">
    <location>
        <position position="1"/>
    </location>
</feature>
<dbReference type="InterPro" id="IPR013088">
    <property type="entry name" value="Znf_NHR/GATA"/>
</dbReference>
<dbReference type="Pfam" id="PF00320">
    <property type="entry name" value="GATA"/>
    <property type="match status" value="1"/>
</dbReference>
<dbReference type="GO" id="GO:0000981">
    <property type="term" value="F:DNA-binding transcription factor activity, RNA polymerase II-specific"/>
    <property type="evidence" value="ECO:0007669"/>
    <property type="project" value="TreeGrafter"/>
</dbReference>
<evidence type="ECO:0000256" key="5">
    <source>
        <dbReference type="ARBA" id="ARBA00023242"/>
    </source>
</evidence>
<feature type="region of interest" description="Disordered" evidence="7">
    <location>
        <begin position="1"/>
        <end position="48"/>
    </location>
</feature>
<evidence type="ECO:0000313" key="9">
    <source>
        <dbReference type="EMBL" id="AHA51412.1"/>
    </source>
</evidence>
<dbReference type="PROSITE" id="PS00344">
    <property type="entry name" value="GATA_ZN_FINGER_1"/>
    <property type="match status" value="1"/>
</dbReference>